<keyword evidence="2" id="KW-0472">Membrane</keyword>
<dbReference type="InterPro" id="IPR029058">
    <property type="entry name" value="AB_hydrolase_fold"/>
</dbReference>
<proteinExistence type="predicted"/>
<accession>A0A2R5GIQ2</accession>
<comment type="caution">
    <text evidence="4">The sequence shown here is derived from an EMBL/GenBank/DDBJ whole genome shotgun (WGS) entry which is preliminary data.</text>
</comment>
<dbReference type="InParanoid" id="A0A2R5GIQ2"/>
<feature type="compositionally biased region" description="Acidic residues" evidence="1">
    <location>
        <begin position="413"/>
        <end position="423"/>
    </location>
</feature>
<keyword evidence="2" id="KW-1133">Transmembrane helix</keyword>
<dbReference type="InterPro" id="IPR051044">
    <property type="entry name" value="MAG_DAG_Lipase"/>
</dbReference>
<dbReference type="InterPro" id="IPR022742">
    <property type="entry name" value="Hydrolase_4"/>
</dbReference>
<dbReference type="AlphaFoldDB" id="A0A2R5GIQ2"/>
<reference evidence="4 5" key="1">
    <citation type="submission" date="2017-12" db="EMBL/GenBank/DDBJ databases">
        <title>Sequencing, de novo assembly and annotation of complete genome of a new Thraustochytrid species, strain FCC1311.</title>
        <authorList>
            <person name="Sedici K."/>
            <person name="Godart F."/>
            <person name="Aiese Cigliano R."/>
            <person name="Sanseverino W."/>
            <person name="Barakat M."/>
            <person name="Ortet P."/>
            <person name="Marechal E."/>
            <person name="Cagnac O."/>
            <person name="Amato A."/>
        </authorList>
    </citation>
    <scope>NUCLEOTIDE SEQUENCE [LARGE SCALE GENOMIC DNA]</scope>
</reference>
<dbReference type="PRINTS" id="PR00111">
    <property type="entry name" value="ABHYDROLASE"/>
</dbReference>
<dbReference type="Gene3D" id="3.40.50.1820">
    <property type="entry name" value="alpha/beta hydrolase"/>
    <property type="match status" value="1"/>
</dbReference>
<evidence type="ECO:0000256" key="1">
    <source>
        <dbReference type="SAM" id="MobiDB-lite"/>
    </source>
</evidence>
<evidence type="ECO:0000259" key="3">
    <source>
        <dbReference type="Pfam" id="PF12146"/>
    </source>
</evidence>
<protein>
    <submittedName>
        <fullName evidence="4">Monoglyceride lipase</fullName>
    </submittedName>
</protein>
<dbReference type="EMBL" id="BEYU01000042">
    <property type="protein sequence ID" value="GBG28533.1"/>
    <property type="molecule type" value="Genomic_DNA"/>
</dbReference>
<keyword evidence="2" id="KW-0812">Transmembrane</keyword>
<feature type="domain" description="Serine aminopeptidase S33" evidence="3">
    <location>
        <begin position="109"/>
        <end position="353"/>
    </location>
</feature>
<feature type="region of interest" description="Disordered" evidence="1">
    <location>
        <begin position="379"/>
        <end position="423"/>
    </location>
</feature>
<evidence type="ECO:0000313" key="4">
    <source>
        <dbReference type="EMBL" id="GBG28533.1"/>
    </source>
</evidence>
<dbReference type="SUPFAM" id="SSF53474">
    <property type="entry name" value="alpha/beta-Hydrolases"/>
    <property type="match status" value="1"/>
</dbReference>
<feature type="transmembrane region" description="Helical" evidence="2">
    <location>
        <begin position="32"/>
        <end position="55"/>
    </location>
</feature>
<sequence>MVVGPYSLVGNFFLRARESGILAACKDVVVRLAYLAVPAAEVGSFLVFLYVLYALATRHSAKKHSAILLGVASPDREPPHDIMKPHFFQNRQGLWLHHGLIWDESKHGPPVAVAVLLHGHSEHSRRFIHVAEHLNSQGVAVFIMDHQGFGRSEGDRAHVENFMHYVDDVMDFMQNVVWEDHPAWRPLARFLVGHSMGGLIAIHTALRCQDSSHPAHHLSGVMLSAPAVHVDPSRNNAVLTLVGKILDVIAPKLPVISFPAHPSTTFLQVKLHATFDPLNYQGDVRIHQGLELLRATGLALEFAPAFTTPIIIAHGTEDLHCDIRGSREFISLIKSEDKTLMELPNLRHEPWQEVAEVRDPILHKFSSWLLARIKESPQPPAARQLKQMKMRPHPSDGSAASTLCSASSGSMAVDEDDLAVAAS</sequence>
<dbReference type="PANTHER" id="PTHR11614">
    <property type="entry name" value="PHOSPHOLIPASE-RELATED"/>
    <property type="match status" value="1"/>
</dbReference>
<keyword evidence="5" id="KW-1185">Reference proteome</keyword>
<feature type="compositionally biased region" description="Polar residues" evidence="1">
    <location>
        <begin position="398"/>
        <end position="410"/>
    </location>
</feature>
<evidence type="ECO:0000313" key="5">
    <source>
        <dbReference type="Proteomes" id="UP000241890"/>
    </source>
</evidence>
<dbReference type="OrthoDB" id="2498029at2759"/>
<gene>
    <name evidence="4" type="ORF">FCC1311_026481</name>
</gene>
<evidence type="ECO:0000256" key="2">
    <source>
        <dbReference type="SAM" id="Phobius"/>
    </source>
</evidence>
<dbReference type="Proteomes" id="UP000241890">
    <property type="component" value="Unassembled WGS sequence"/>
</dbReference>
<organism evidence="4 5">
    <name type="scientific">Hondaea fermentalgiana</name>
    <dbReference type="NCBI Taxonomy" id="2315210"/>
    <lineage>
        <taxon>Eukaryota</taxon>
        <taxon>Sar</taxon>
        <taxon>Stramenopiles</taxon>
        <taxon>Bigyra</taxon>
        <taxon>Labyrinthulomycetes</taxon>
        <taxon>Thraustochytrida</taxon>
        <taxon>Thraustochytriidae</taxon>
        <taxon>Hondaea</taxon>
    </lineage>
</organism>
<dbReference type="Pfam" id="PF12146">
    <property type="entry name" value="Hydrolase_4"/>
    <property type="match status" value="1"/>
</dbReference>
<dbReference type="InterPro" id="IPR000073">
    <property type="entry name" value="AB_hydrolase_1"/>
</dbReference>
<name>A0A2R5GIQ2_9STRA</name>